<feature type="region of interest" description="Disordered" evidence="1">
    <location>
        <begin position="292"/>
        <end position="325"/>
    </location>
</feature>
<name>A0A284RYG1_ARMOS</name>
<protein>
    <submittedName>
        <fullName evidence="2">Uncharacterized protein</fullName>
    </submittedName>
</protein>
<dbReference type="EMBL" id="FUEG01000021">
    <property type="protein sequence ID" value="SJL13801.1"/>
    <property type="molecule type" value="Genomic_DNA"/>
</dbReference>
<evidence type="ECO:0000256" key="1">
    <source>
        <dbReference type="SAM" id="MobiDB-lite"/>
    </source>
</evidence>
<sequence length="325" mass="36147">MSSGKAVIDVARTYHVLANLPFPKTLYHLNNTVPLLTGHVTDSEYLALDEEFNGVRLHTSIGKSRVEGKGEAGVFESQSSTTRVRKSHQTHAEHFLVLALRCRTFQSMLSVLNGAQALKLQASKRIAWTFSLTGLFLVEAANNVLMFIAAIEDHFAVVQERWKKEQSEKEFLEALCLQPDPPVCVDKIIASNVGLSSLQNAFWSNISVPFLNGSATDALLYLQAPQIKTISSGQFLTKMLQAIAEPPIFWNAFHFYTEATQAGFVKESNTSIEAFFSTSDRLAFRHSRLSTSSSSDMFSRTCRPSIDEQEDISDTDLPGPKHHTF</sequence>
<accession>A0A284RYG1</accession>
<gene>
    <name evidence="2" type="ORF">ARMOST_17249</name>
</gene>
<proteinExistence type="predicted"/>
<dbReference type="AlphaFoldDB" id="A0A284RYG1"/>
<evidence type="ECO:0000313" key="3">
    <source>
        <dbReference type="Proteomes" id="UP000219338"/>
    </source>
</evidence>
<organism evidence="2 3">
    <name type="scientific">Armillaria ostoyae</name>
    <name type="common">Armillaria root rot fungus</name>
    <dbReference type="NCBI Taxonomy" id="47428"/>
    <lineage>
        <taxon>Eukaryota</taxon>
        <taxon>Fungi</taxon>
        <taxon>Dikarya</taxon>
        <taxon>Basidiomycota</taxon>
        <taxon>Agaricomycotina</taxon>
        <taxon>Agaricomycetes</taxon>
        <taxon>Agaricomycetidae</taxon>
        <taxon>Agaricales</taxon>
        <taxon>Marasmiineae</taxon>
        <taxon>Physalacriaceae</taxon>
        <taxon>Armillaria</taxon>
    </lineage>
</organism>
<evidence type="ECO:0000313" key="2">
    <source>
        <dbReference type="EMBL" id="SJL13801.1"/>
    </source>
</evidence>
<dbReference type="Proteomes" id="UP000219338">
    <property type="component" value="Unassembled WGS sequence"/>
</dbReference>
<dbReference type="OrthoDB" id="3065621at2759"/>
<reference evidence="3" key="1">
    <citation type="journal article" date="2017" name="Nat. Ecol. Evol.">
        <title>Genome expansion and lineage-specific genetic innovations in the forest pathogenic fungi Armillaria.</title>
        <authorList>
            <person name="Sipos G."/>
            <person name="Prasanna A.N."/>
            <person name="Walter M.C."/>
            <person name="O'Connor E."/>
            <person name="Balint B."/>
            <person name="Krizsan K."/>
            <person name="Kiss B."/>
            <person name="Hess J."/>
            <person name="Varga T."/>
            <person name="Slot J."/>
            <person name="Riley R."/>
            <person name="Boka B."/>
            <person name="Rigling D."/>
            <person name="Barry K."/>
            <person name="Lee J."/>
            <person name="Mihaltcheva S."/>
            <person name="LaButti K."/>
            <person name="Lipzen A."/>
            <person name="Waldron R."/>
            <person name="Moloney N.M."/>
            <person name="Sperisen C."/>
            <person name="Kredics L."/>
            <person name="Vagvoelgyi C."/>
            <person name="Patrignani A."/>
            <person name="Fitzpatrick D."/>
            <person name="Nagy I."/>
            <person name="Doyle S."/>
            <person name="Anderson J.B."/>
            <person name="Grigoriev I.V."/>
            <person name="Gueldener U."/>
            <person name="Muensterkoetter M."/>
            <person name="Nagy L.G."/>
        </authorList>
    </citation>
    <scope>NUCLEOTIDE SEQUENCE [LARGE SCALE GENOMIC DNA]</scope>
    <source>
        <strain evidence="3">C18/9</strain>
    </source>
</reference>
<keyword evidence="3" id="KW-1185">Reference proteome</keyword>